<evidence type="ECO:0000256" key="1">
    <source>
        <dbReference type="SAM" id="MobiDB-lite"/>
    </source>
</evidence>
<dbReference type="GO" id="GO:0032259">
    <property type="term" value="P:methylation"/>
    <property type="evidence" value="ECO:0007669"/>
    <property type="project" value="UniProtKB-KW"/>
</dbReference>
<dbReference type="Proteomes" id="UP000215616">
    <property type="component" value="Unassembled WGS sequence"/>
</dbReference>
<proteinExistence type="predicted"/>
<feature type="non-terminal residue" evidence="2">
    <location>
        <position position="38"/>
    </location>
</feature>
<dbReference type="EMBL" id="NCDQ01000498">
    <property type="protein sequence ID" value="OYW98507.1"/>
    <property type="molecule type" value="Genomic_DNA"/>
</dbReference>
<comment type="caution">
    <text evidence="2">The sequence shown here is derived from an EMBL/GenBank/DDBJ whole genome shotgun (WGS) entry which is preliminary data.</text>
</comment>
<dbReference type="AlphaFoldDB" id="A0A258CSP5"/>
<sequence>MNLEAFIRERLPLEPTPGVPEVRLHRAGPRSGLSRLAA</sequence>
<dbReference type="GO" id="GO:0008168">
    <property type="term" value="F:methyltransferase activity"/>
    <property type="evidence" value="ECO:0007669"/>
    <property type="project" value="UniProtKB-KW"/>
</dbReference>
<accession>A0A258CSP5</accession>
<evidence type="ECO:0000313" key="2">
    <source>
        <dbReference type="EMBL" id="OYW98507.1"/>
    </source>
</evidence>
<evidence type="ECO:0000313" key="3">
    <source>
        <dbReference type="Proteomes" id="UP000215616"/>
    </source>
</evidence>
<name>A0A258CSP5_CAUVI</name>
<protein>
    <submittedName>
        <fullName evidence="2">Protein methyltransferase</fullName>
    </submittedName>
</protein>
<reference evidence="2 3" key="1">
    <citation type="submission" date="2017-03" db="EMBL/GenBank/DDBJ databases">
        <title>Lifting the veil on microbial sulfur biogeochemistry in mining wastewaters.</title>
        <authorList>
            <person name="Kantor R.S."/>
            <person name="Colenbrander Nelson T."/>
            <person name="Marshall S."/>
            <person name="Bennett D."/>
            <person name="Apte S."/>
            <person name="Camacho D."/>
            <person name="Thomas B.C."/>
            <person name="Warren L.A."/>
            <person name="Banfield J.F."/>
        </authorList>
    </citation>
    <scope>NUCLEOTIDE SEQUENCE [LARGE SCALE GENOMIC DNA]</scope>
    <source>
        <strain evidence="2">32-67-7</strain>
    </source>
</reference>
<organism evidence="2 3">
    <name type="scientific">Caulobacter vibrioides</name>
    <name type="common">Caulobacter crescentus</name>
    <dbReference type="NCBI Taxonomy" id="155892"/>
    <lineage>
        <taxon>Bacteria</taxon>
        <taxon>Pseudomonadati</taxon>
        <taxon>Pseudomonadota</taxon>
        <taxon>Alphaproteobacteria</taxon>
        <taxon>Caulobacterales</taxon>
        <taxon>Caulobacteraceae</taxon>
        <taxon>Caulobacter</taxon>
    </lineage>
</organism>
<keyword evidence="2" id="KW-0489">Methyltransferase</keyword>
<feature type="region of interest" description="Disordered" evidence="1">
    <location>
        <begin position="17"/>
        <end position="38"/>
    </location>
</feature>
<keyword evidence="2" id="KW-0808">Transferase</keyword>
<gene>
    <name evidence="2" type="ORF">B7Z12_19740</name>
</gene>